<dbReference type="Proteomes" id="UP001445076">
    <property type="component" value="Unassembled WGS sequence"/>
</dbReference>
<reference evidence="3 4" key="1">
    <citation type="journal article" date="2024" name="BMC Genomics">
        <title>Genome assembly of redclaw crayfish (Cherax quadricarinatus) provides insights into its immune adaptation and hypoxia tolerance.</title>
        <authorList>
            <person name="Liu Z."/>
            <person name="Zheng J."/>
            <person name="Li H."/>
            <person name="Fang K."/>
            <person name="Wang S."/>
            <person name="He J."/>
            <person name="Zhou D."/>
            <person name="Weng S."/>
            <person name="Chi M."/>
            <person name="Gu Z."/>
            <person name="He J."/>
            <person name="Li F."/>
            <person name="Wang M."/>
        </authorList>
    </citation>
    <scope>NUCLEOTIDE SEQUENCE [LARGE SCALE GENOMIC DNA]</scope>
    <source>
        <strain evidence="3">ZL_2023a</strain>
    </source>
</reference>
<feature type="domain" description="Fibronectin type-III" evidence="2">
    <location>
        <begin position="24"/>
        <end position="123"/>
    </location>
</feature>
<feature type="domain" description="Fibronectin type-III" evidence="2">
    <location>
        <begin position="343"/>
        <end position="438"/>
    </location>
</feature>
<dbReference type="Gene3D" id="2.60.40.10">
    <property type="entry name" value="Immunoglobulins"/>
    <property type="match status" value="3"/>
</dbReference>
<accession>A0AAW0XG09</accession>
<dbReference type="Pfam" id="PF00041">
    <property type="entry name" value="fn3"/>
    <property type="match status" value="2"/>
</dbReference>
<feature type="compositionally biased region" description="Polar residues" evidence="1">
    <location>
        <begin position="977"/>
        <end position="993"/>
    </location>
</feature>
<organism evidence="3 4">
    <name type="scientific">Cherax quadricarinatus</name>
    <name type="common">Australian red claw crayfish</name>
    <dbReference type="NCBI Taxonomy" id="27406"/>
    <lineage>
        <taxon>Eukaryota</taxon>
        <taxon>Metazoa</taxon>
        <taxon>Ecdysozoa</taxon>
        <taxon>Arthropoda</taxon>
        <taxon>Crustacea</taxon>
        <taxon>Multicrustacea</taxon>
        <taxon>Malacostraca</taxon>
        <taxon>Eumalacostraca</taxon>
        <taxon>Eucarida</taxon>
        <taxon>Decapoda</taxon>
        <taxon>Pleocyemata</taxon>
        <taxon>Astacidea</taxon>
        <taxon>Parastacoidea</taxon>
        <taxon>Parastacidae</taxon>
        <taxon>Cherax</taxon>
    </lineage>
</organism>
<dbReference type="PANTHER" id="PTHR46957">
    <property type="entry name" value="CYTOKINE RECEPTOR"/>
    <property type="match status" value="1"/>
</dbReference>
<dbReference type="InterPro" id="IPR003961">
    <property type="entry name" value="FN3_dom"/>
</dbReference>
<dbReference type="EMBL" id="JARKIK010000040">
    <property type="protein sequence ID" value="KAK8738201.1"/>
    <property type="molecule type" value="Genomic_DNA"/>
</dbReference>
<gene>
    <name evidence="3" type="ORF">OTU49_004100</name>
</gene>
<dbReference type="GO" id="GO:0016020">
    <property type="term" value="C:membrane"/>
    <property type="evidence" value="ECO:0007669"/>
    <property type="project" value="UniProtKB-SubCell"/>
</dbReference>
<feature type="region of interest" description="Disordered" evidence="1">
    <location>
        <begin position="930"/>
        <end position="957"/>
    </location>
</feature>
<dbReference type="InterPro" id="IPR036116">
    <property type="entry name" value="FN3_sf"/>
</dbReference>
<feature type="domain" description="Fibronectin type-III" evidence="2">
    <location>
        <begin position="236"/>
        <end position="338"/>
    </location>
</feature>
<dbReference type="PROSITE" id="PS50853">
    <property type="entry name" value="FN3"/>
    <property type="match status" value="3"/>
</dbReference>
<dbReference type="SUPFAM" id="SSF49265">
    <property type="entry name" value="Fibronectin type III"/>
    <property type="match status" value="2"/>
</dbReference>
<keyword evidence="4" id="KW-1185">Reference proteome</keyword>
<evidence type="ECO:0000259" key="2">
    <source>
        <dbReference type="PROSITE" id="PS50853"/>
    </source>
</evidence>
<comment type="caution">
    <text evidence="3">The sequence shown here is derived from an EMBL/GenBank/DDBJ whole genome shotgun (WGS) entry which is preliminary data.</text>
</comment>
<evidence type="ECO:0000256" key="1">
    <source>
        <dbReference type="SAM" id="MobiDB-lite"/>
    </source>
</evidence>
<dbReference type="SMART" id="SM00060">
    <property type="entry name" value="FN3"/>
    <property type="match status" value="3"/>
</dbReference>
<evidence type="ECO:0000313" key="4">
    <source>
        <dbReference type="Proteomes" id="UP001445076"/>
    </source>
</evidence>
<feature type="region of interest" description="Disordered" evidence="1">
    <location>
        <begin position="753"/>
        <end position="779"/>
    </location>
</feature>
<feature type="region of interest" description="Disordered" evidence="1">
    <location>
        <begin position="975"/>
        <end position="1000"/>
    </location>
</feature>
<dbReference type="InterPro" id="IPR013783">
    <property type="entry name" value="Ig-like_fold"/>
</dbReference>
<protein>
    <recommendedName>
        <fullName evidence="2">Fibronectin type-III domain-containing protein</fullName>
    </recommendedName>
</protein>
<feature type="compositionally biased region" description="Polar residues" evidence="1">
    <location>
        <begin position="753"/>
        <end position="767"/>
    </location>
</feature>
<evidence type="ECO:0000313" key="3">
    <source>
        <dbReference type="EMBL" id="KAK8738201.1"/>
    </source>
</evidence>
<dbReference type="CDD" id="cd00063">
    <property type="entry name" value="FN3"/>
    <property type="match status" value="2"/>
</dbReference>
<proteinExistence type="predicted"/>
<name>A0AAW0XG09_CHEQU</name>
<dbReference type="PANTHER" id="PTHR46957:SF3">
    <property type="entry name" value="CYTOKINE RECEPTOR"/>
    <property type="match status" value="1"/>
</dbReference>
<sequence>MWSDPAIHTERTAATRPTKAPLTGIGTFEIEETLSHRDIYISWQKVDPLFWNGPNFTYVISVFNFQNDRPIIKSPEEIDIRGAYAKFTNMDKDIAYKFEIKPMNDEGLPGDEDVKSVVIVPEKGAILSAINYFKVIAYSSNSTVYSMRWRLPEALLENKAIESVSLYWCKKNKYEERCQNKLEWLTVEDLTITSKNLTDLDNSSLYMFGISVNSNNSSSGIKWHTCIANHGSRPPPLEQFEVIHVTRTKVTLKWNLDCKAKAAEPTGFNISYCTAAETEDKCSLPSDKIYETISDETSVEHLVKNLRPYTSYIFNIAILTEIGLSKWSNSARVQTLPDKPSGVPHRLKDTAKGQQWILLAWEPPLPEERNGQISEYSITVEPPVTPVKVKANSTSDVTMYNMTGLEPYTKYLFSVTPCTKGASCGDKAAHLAVRTKIGAPGKIDSIDQEDNQLEWEHDDCYAPECIYELRYRINGTEHYHRTSPSQLAISFEDLKIKCTEHQEELNIDLRAISVNEDNETLTGPWKEKKITCHIPGSYSYDRVPSIFVNPQITLVQLPSNNQYNTIFNILRAPYVVNQQGSLLNTDSLQQDPVMKDDTETNLETIEQVTPGLVNNWQTLLGNRVNELSWLSNTNARMPVMSSDETRQLLLKGGNKRVHPRYWSGILGDSEPQWNDVHFTRGLTAGQIENPILLNRDFTWRPWPMVQLGSINVHNTDNFSPLKKNIQSSASSVVMLPQYGFQLPIVSKNRMSLEENQSSDVRAQNNIKGNKGSHHKNSLDTGERSLFRELEAGHHDIISQENPEKLEISNSNSNCPLIELLRAKGVEINLTTSNDKFELNVRGHGGLNDLLQRMYHNSQARETVLDVTEIEPIMTNKLMVGTGKDTKENTSRKIIIDNDNDLLQQHTSEPKENSTVTVQGDHTVLTILPNSRHTSTADLTSTHSMEESTPNPNFQKDSPVTFNFDYMHMENETDLISVPSSSPTSGQIDSSSHAHGQPESEFVHAESMIDPLMPKQEKTRNGTESVKQIGLEAATEASRSRRSPEALSSVLIKVPLNNQLSDKDHLQGRHSSFNVNKVQENLEVSSGTDKQIVPVIENITESSVGNENTTSSKDEEVIGESVMMPDLEDIDMGHQMMESSHPRVSTVYHLGLMGLFDGNVGKIAPLLTNRHTITLAESLSEASSNISFTSNVILRPSSLPDVNLEPGGKEPLLNIEVNGHQNKFVSSKISFQSDCPFGDLLASQDTKIHVNTLEDGGFELKLQGNGSFYDLVKQIFHTSDAITDNLERNSFEKETTSLNNLMNSAIKKREKVLKVHVTDNASNDSVGETNLLDNNSGLPTAASADENSYVFHAQANSSDNLNTVEQSLITEQFHKTEEQLKGVTTEATMHSSASDILLLKHTTGREVINETYMTSTEMTPGKQEEI</sequence>
<dbReference type="InterPro" id="IPR050713">
    <property type="entry name" value="RTP_Phos/Ushers"/>
</dbReference>